<comment type="caution">
    <text evidence="1">The sequence shown here is derived from an EMBL/GenBank/DDBJ whole genome shotgun (WGS) entry which is preliminary data.</text>
</comment>
<reference evidence="2" key="1">
    <citation type="journal article" date="2023" name="Nat. Plants">
        <title>Single-cell RNA sequencing provides a high-resolution roadmap for understanding the multicellular compartmentation of specialized metabolism.</title>
        <authorList>
            <person name="Sun S."/>
            <person name="Shen X."/>
            <person name="Li Y."/>
            <person name="Li Y."/>
            <person name="Wang S."/>
            <person name="Li R."/>
            <person name="Zhang H."/>
            <person name="Shen G."/>
            <person name="Guo B."/>
            <person name="Wei J."/>
            <person name="Xu J."/>
            <person name="St-Pierre B."/>
            <person name="Chen S."/>
            <person name="Sun C."/>
        </authorList>
    </citation>
    <scope>NUCLEOTIDE SEQUENCE [LARGE SCALE GENOMIC DNA]</scope>
</reference>
<keyword evidence="2" id="KW-1185">Reference proteome</keyword>
<name>A0ACC0B482_CATRO</name>
<sequence>MCSTLALQFHYVYGCSITTPHNEGTNEIPHSNLDLMRNIMQELQSTRGEMGDIGRDVTNLSIEQRVQSHMEGYANSHTQRAYGNYNRHGSFEIPVQSAHQFYNSGRHTTHRGGRRNPNVSQEYFGGYYGGQQGDRALDKIKWKDTKNQFERFEGQINPIIEEMQNRSRKAKTEPTGDVWSELWVSNVEEDQVLLKAKILGKLNRRF</sequence>
<proteinExistence type="predicted"/>
<accession>A0ACC0B482</accession>
<gene>
    <name evidence="1" type="ORF">M9H77_17311</name>
</gene>
<dbReference type="EMBL" id="CM044704">
    <property type="protein sequence ID" value="KAI5667458.1"/>
    <property type="molecule type" value="Genomic_DNA"/>
</dbReference>
<organism evidence="1 2">
    <name type="scientific">Catharanthus roseus</name>
    <name type="common">Madagascar periwinkle</name>
    <name type="synonym">Vinca rosea</name>
    <dbReference type="NCBI Taxonomy" id="4058"/>
    <lineage>
        <taxon>Eukaryota</taxon>
        <taxon>Viridiplantae</taxon>
        <taxon>Streptophyta</taxon>
        <taxon>Embryophyta</taxon>
        <taxon>Tracheophyta</taxon>
        <taxon>Spermatophyta</taxon>
        <taxon>Magnoliopsida</taxon>
        <taxon>eudicotyledons</taxon>
        <taxon>Gunneridae</taxon>
        <taxon>Pentapetalae</taxon>
        <taxon>asterids</taxon>
        <taxon>lamiids</taxon>
        <taxon>Gentianales</taxon>
        <taxon>Apocynaceae</taxon>
        <taxon>Rauvolfioideae</taxon>
        <taxon>Vinceae</taxon>
        <taxon>Catharanthinae</taxon>
        <taxon>Catharanthus</taxon>
    </lineage>
</organism>
<evidence type="ECO:0000313" key="1">
    <source>
        <dbReference type="EMBL" id="KAI5667458.1"/>
    </source>
</evidence>
<dbReference type="Proteomes" id="UP001060085">
    <property type="component" value="Linkage Group LG04"/>
</dbReference>
<protein>
    <submittedName>
        <fullName evidence="1">Uncharacterized protein</fullName>
    </submittedName>
</protein>
<evidence type="ECO:0000313" key="2">
    <source>
        <dbReference type="Proteomes" id="UP001060085"/>
    </source>
</evidence>